<dbReference type="SUPFAM" id="SSF54593">
    <property type="entry name" value="Glyoxalase/Bleomycin resistance protein/Dihydroxybiphenyl dioxygenase"/>
    <property type="match status" value="1"/>
</dbReference>
<dbReference type="InterPro" id="IPR029068">
    <property type="entry name" value="Glyas_Bleomycin-R_OHBP_Dase"/>
</dbReference>
<dbReference type="PANTHER" id="PTHR43048:SF5">
    <property type="entry name" value="BLR5325 PROTEIN"/>
    <property type="match status" value="1"/>
</dbReference>
<evidence type="ECO:0000256" key="1">
    <source>
        <dbReference type="ARBA" id="ARBA00022723"/>
    </source>
</evidence>
<evidence type="ECO:0000313" key="3">
    <source>
        <dbReference type="EMBL" id="TDR87093.1"/>
    </source>
</evidence>
<dbReference type="InterPro" id="IPR037523">
    <property type="entry name" value="VOC_core"/>
</dbReference>
<dbReference type="EMBL" id="SNZR01000016">
    <property type="protein sequence ID" value="TDR87093.1"/>
    <property type="molecule type" value="Genomic_DNA"/>
</dbReference>
<dbReference type="GO" id="GO:0046872">
    <property type="term" value="F:metal ion binding"/>
    <property type="evidence" value="ECO:0007669"/>
    <property type="project" value="UniProtKB-KW"/>
</dbReference>
<dbReference type="GO" id="GO:0016829">
    <property type="term" value="F:lyase activity"/>
    <property type="evidence" value="ECO:0007669"/>
    <property type="project" value="UniProtKB-KW"/>
</dbReference>
<organism evidence="3 4">
    <name type="scientific">Enterovirga rhinocerotis</name>
    <dbReference type="NCBI Taxonomy" id="1339210"/>
    <lineage>
        <taxon>Bacteria</taxon>
        <taxon>Pseudomonadati</taxon>
        <taxon>Pseudomonadota</taxon>
        <taxon>Alphaproteobacteria</taxon>
        <taxon>Hyphomicrobiales</taxon>
        <taxon>Methylobacteriaceae</taxon>
        <taxon>Enterovirga</taxon>
    </lineage>
</organism>
<keyword evidence="3" id="KW-0456">Lyase</keyword>
<dbReference type="Pfam" id="PF00903">
    <property type="entry name" value="Glyoxalase"/>
    <property type="match status" value="1"/>
</dbReference>
<dbReference type="AlphaFoldDB" id="A0A4R7BPL8"/>
<dbReference type="GO" id="GO:0046491">
    <property type="term" value="P:L-methylmalonyl-CoA metabolic process"/>
    <property type="evidence" value="ECO:0007669"/>
    <property type="project" value="TreeGrafter"/>
</dbReference>
<keyword evidence="3" id="KW-0223">Dioxygenase</keyword>
<protein>
    <submittedName>
        <fullName evidence="3">Catechol 2,3-dioxygenase-like lactoylglutathione lyase family enzyme</fullName>
    </submittedName>
</protein>
<comment type="caution">
    <text evidence="3">The sequence shown here is derived from an EMBL/GenBank/DDBJ whole genome shotgun (WGS) entry which is preliminary data.</text>
</comment>
<dbReference type="OrthoDB" id="9799428at2"/>
<dbReference type="GO" id="GO:0004493">
    <property type="term" value="F:methylmalonyl-CoA epimerase activity"/>
    <property type="evidence" value="ECO:0007669"/>
    <property type="project" value="TreeGrafter"/>
</dbReference>
<dbReference type="RefSeq" id="WP_133773718.1">
    <property type="nucleotide sequence ID" value="NZ_SNZR01000016.1"/>
</dbReference>
<dbReference type="InterPro" id="IPR051785">
    <property type="entry name" value="MMCE/EMCE_epimerase"/>
</dbReference>
<evidence type="ECO:0000313" key="4">
    <source>
        <dbReference type="Proteomes" id="UP000295122"/>
    </source>
</evidence>
<reference evidence="3 4" key="1">
    <citation type="submission" date="2019-03" db="EMBL/GenBank/DDBJ databases">
        <title>Genomic Encyclopedia of Type Strains, Phase IV (KMG-IV): sequencing the most valuable type-strain genomes for metagenomic binning, comparative biology and taxonomic classification.</title>
        <authorList>
            <person name="Goeker M."/>
        </authorList>
    </citation>
    <scope>NUCLEOTIDE SEQUENCE [LARGE SCALE GENOMIC DNA]</scope>
    <source>
        <strain evidence="3 4">DSM 25903</strain>
    </source>
</reference>
<feature type="domain" description="VOC" evidence="2">
    <location>
        <begin position="7"/>
        <end position="127"/>
    </location>
</feature>
<dbReference type="GO" id="GO:0051213">
    <property type="term" value="F:dioxygenase activity"/>
    <property type="evidence" value="ECO:0007669"/>
    <property type="project" value="UniProtKB-KW"/>
</dbReference>
<evidence type="ECO:0000259" key="2">
    <source>
        <dbReference type="PROSITE" id="PS51819"/>
    </source>
</evidence>
<keyword evidence="4" id="KW-1185">Reference proteome</keyword>
<dbReference type="PANTHER" id="PTHR43048">
    <property type="entry name" value="METHYLMALONYL-COA EPIMERASE"/>
    <property type="match status" value="1"/>
</dbReference>
<dbReference type="PROSITE" id="PS51819">
    <property type="entry name" value="VOC"/>
    <property type="match status" value="1"/>
</dbReference>
<proteinExistence type="predicted"/>
<dbReference type="Gene3D" id="3.10.180.10">
    <property type="entry name" value="2,3-Dihydroxybiphenyl 1,2-Dioxygenase, domain 1"/>
    <property type="match status" value="1"/>
</dbReference>
<accession>A0A4R7BPL8</accession>
<sequence length="130" mass="14577">MPSFEPVFDHIHLRSLDPDKAATFYVDRLGAKVADRIETDKMLRVAIRIGTLDIFIDRVPDGTTPAAARPHRGLEHFGLKVDDLDTAVADLKAHGVEFTMEPVEFRPGLRISFIRGPDDVSIEILERKTV</sequence>
<name>A0A4R7BPL8_9HYPH</name>
<dbReference type="Proteomes" id="UP000295122">
    <property type="component" value="Unassembled WGS sequence"/>
</dbReference>
<keyword evidence="3" id="KW-0560">Oxidoreductase</keyword>
<gene>
    <name evidence="3" type="ORF">EV668_4172</name>
</gene>
<keyword evidence="1" id="KW-0479">Metal-binding</keyword>
<dbReference type="InterPro" id="IPR004360">
    <property type="entry name" value="Glyas_Fos-R_dOase_dom"/>
</dbReference>